<comment type="caution">
    <text evidence="3">The sequence shown here is derived from an EMBL/GenBank/DDBJ whole genome shotgun (WGS) entry which is preliminary data.</text>
</comment>
<sequence length="150" mass="16968">MLDLPPVYRPFPRPVLRPTSPIRFPSPLATISTLSPRTATTTTPVREINIRLASKATAAPPALTNKPLPREPEKTLPPQFWDVDLEQQQEHEHCERVGEERGWLRRQERVGLRATLARVFDVTMVACCGMAVLAFVVLLVKYFDQRAKGQ</sequence>
<keyword evidence="4" id="KW-1185">Reference proteome</keyword>
<reference evidence="3" key="1">
    <citation type="journal article" date="2023" name="Mol. Phylogenet. Evol.">
        <title>Genome-scale phylogeny and comparative genomics of the fungal order Sordariales.</title>
        <authorList>
            <person name="Hensen N."/>
            <person name="Bonometti L."/>
            <person name="Westerberg I."/>
            <person name="Brannstrom I.O."/>
            <person name="Guillou S."/>
            <person name="Cros-Aarteil S."/>
            <person name="Calhoun S."/>
            <person name="Haridas S."/>
            <person name="Kuo A."/>
            <person name="Mondo S."/>
            <person name="Pangilinan J."/>
            <person name="Riley R."/>
            <person name="LaButti K."/>
            <person name="Andreopoulos B."/>
            <person name="Lipzen A."/>
            <person name="Chen C."/>
            <person name="Yan M."/>
            <person name="Daum C."/>
            <person name="Ng V."/>
            <person name="Clum A."/>
            <person name="Steindorff A."/>
            <person name="Ohm R.A."/>
            <person name="Martin F."/>
            <person name="Silar P."/>
            <person name="Natvig D.O."/>
            <person name="Lalanne C."/>
            <person name="Gautier V."/>
            <person name="Ament-Velasquez S.L."/>
            <person name="Kruys A."/>
            <person name="Hutchinson M.I."/>
            <person name="Powell A.J."/>
            <person name="Barry K."/>
            <person name="Miller A.N."/>
            <person name="Grigoriev I.V."/>
            <person name="Debuchy R."/>
            <person name="Gladieux P."/>
            <person name="Hiltunen Thoren M."/>
            <person name="Johannesson H."/>
        </authorList>
    </citation>
    <scope>NUCLEOTIDE SEQUENCE</scope>
    <source>
        <strain evidence="3">CBS 955.72</strain>
    </source>
</reference>
<feature type="transmembrane region" description="Helical" evidence="2">
    <location>
        <begin position="122"/>
        <end position="143"/>
    </location>
</feature>
<reference evidence="3" key="2">
    <citation type="submission" date="2023-06" db="EMBL/GenBank/DDBJ databases">
        <authorList>
            <consortium name="Lawrence Berkeley National Laboratory"/>
            <person name="Haridas S."/>
            <person name="Hensen N."/>
            <person name="Bonometti L."/>
            <person name="Westerberg I."/>
            <person name="Brannstrom I.O."/>
            <person name="Guillou S."/>
            <person name="Cros-Aarteil S."/>
            <person name="Calhoun S."/>
            <person name="Kuo A."/>
            <person name="Mondo S."/>
            <person name="Pangilinan J."/>
            <person name="Riley R."/>
            <person name="Labutti K."/>
            <person name="Andreopoulos B."/>
            <person name="Lipzen A."/>
            <person name="Chen C."/>
            <person name="Yanf M."/>
            <person name="Daum C."/>
            <person name="Ng V."/>
            <person name="Clum A."/>
            <person name="Steindorff A."/>
            <person name="Ohm R."/>
            <person name="Martin F."/>
            <person name="Silar P."/>
            <person name="Natvig D."/>
            <person name="Lalanne C."/>
            <person name="Gautier V."/>
            <person name="Ament-Velasquez S.L."/>
            <person name="Kruys A."/>
            <person name="Hutchinson M.I."/>
            <person name="Powell A.J."/>
            <person name="Barry K."/>
            <person name="Miller A.N."/>
            <person name="Grigoriev I.V."/>
            <person name="Debuchy R."/>
            <person name="Gladieux P."/>
            <person name="Thoren M.H."/>
            <person name="Johannesson H."/>
        </authorList>
    </citation>
    <scope>NUCLEOTIDE SEQUENCE</scope>
    <source>
        <strain evidence="3">CBS 955.72</strain>
    </source>
</reference>
<evidence type="ECO:0000256" key="2">
    <source>
        <dbReference type="SAM" id="Phobius"/>
    </source>
</evidence>
<name>A0AAJ0HXU1_9PEZI</name>
<dbReference type="Proteomes" id="UP001275084">
    <property type="component" value="Unassembled WGS sequence"/>
</dbReference>
<gene>
    <name evidence="3" type="ORF">B0T25DRAFT_576883</name>
</gene>
<keyword evidence="2" id="KW-0812">Transmembrane</keyword>
<accession>A0AAJ0HXU1</accession>
<dbReference type="EMBL" id="JAUIQD010000001">
    <property type="protein sequence ID" value="KAK3364671.1"/>
    <property type="molecule type" value="Genomic_DNA"/>
</dbReference>
<keyword evidence="2" id="KW-1133">Transmembrane helix</keyword>
<protein>
    <submittedName>
        <fullName evidence="3">Uncharacterized protein</fullName>
    </submittedName>
</protein>
<evidence type="ECO:0000256" key="1">
    <source>
        <dbReference type="SAM" id="MobiDB-lite"/>
    </source>
</evidence>
<proteinExistence type="predicted"/>
<evidence type="ECO:0000313" key="3">
    <source>
        <dbReference type="EMBL" id="KAK3364671.1"/>
    </source>
</evidence>
<organism evidence="3 4">
    <name type="scientific">Lasiosphaeria hispida</name>
    <dbReference type="NCBI Taxonomy" id="260671"/>
    <lineage>
        <taxon>Eukaryota</taxon>
        <taxon>Fungi</taxon>
        <taxon>Dikarya</taxon>
        <taxon>Ascomycota</taxon>
        <taxon>Pezizomycotina</taxon>
        <taxon>Sordariomycetes</taxon>
        <taxon>Sordariomycetidae</taxon>
        <taxon>Sordariales</taxon>
        <taxon>Lasiosphaeriaceae</taxon>
        <taxon>Lasiosphaeria</taxon>
    </lineage>
</organism>
<dbReference type="AlphaFoldDB" id="A0AAJ0HXU1"/>
<feature type="region of interest" description="Disordered" evidence="1">
    <location>
        <begin position="56"/>
        <end position="77"/>
    </location>
</feature>
<evidence type="ECO:0000313" key="4">
    <source>
        <dbReference type="Proteomes" id="UP001275084"/>
    </source>
</evidence>
<keyword evidence="2" id="KW-0472">Membrane</keyword>